<organism evidence="1 2">
    <name type="scientific">Mycobacterium intracellulare 1956</name>
    <dbReference type="NCBI Taxonomy" id="1299331"/>
    <lineage>
        <taxon>Bacteria</taxon>
        <taxon>Bacillati</taxon>
        <taxon>Actinomycetota</taxon>
        <taxon>Actinomycetes</taxon>
        <taxon>Mycobacteriales</taxon>
        <taxon>Mycobacteriaceae</taxon>
        <taxon>Mycobacterium</taxon>
        <taxon>Mycobacterium avium complex (MAC)</taxon>
    </lineage>
</organism>
<proteinExistence type="predicted"/>
<protein>
    <submittedName>
        <fullName evidence="1">Uncharacterized protein</fullName>
    </submittedName>
</protein>
<comment type="caution">
    <text evidence="1">The sequence shown here is derived from an EMBL/GenBank/DDBJ whole genome shotgun (WGS) entry which is preliminary data.</text>
</comment>
<dbReference type="Proteomes" id="UP000020825">
    <property type="component" value="Unassembled WGS sequence"/>
</dbReference>
<name>X8CIE9_MYCIT</name>
<evidence type="ECO:0000313" key="1">
    <source>
        <dbReference type="EMBL" id="EUA56157.1"/>
    </source>
</evidence>
<accession>X8CIE9</accession>
<reference evidence="1 2" key="1">
    <citation type="submission" date="2013-12" db="EMBL/GenBank/DDBJ databases">
        <authorList>
            <person name="Zelazny A."/>
            <person name="Olivier K."/>
            <person name="Holland S."/>
            <person name="Lenaerts A."/>
            <person name="Ordway D."/>
            <person name="DeGroote M.A."/>
            <person name="Parker T."/>
            <person name="Sizemore C."/>
            <person name="Tallon L.J."/>
            <person name="Sadzewicz L.K."/>
            <person name="Sengamalay N."/>
            <person name="Fraser C.M."/>
            <person name="Hine E."/>
            <person name="Shefchek K.A."/>
            <person name="Das S.P."/>
            <person name="Tettelin H."/>
        </authorList>
    </citation>
    <scope>NUCLEOTIDE SEQUENCE [LARGE SCALE GENOMIC DNA]</scope>
    <source>
        <strain evidence="1 2">1956</strain>
    </source>
</reference>
<dbReference type="EMBL" id="JAOG01000002">
    <property type="protein sequence ID" value="EUA56157.1"/>
    <property type="molecule type" value="Genomic_DNA"/>
</dbReference>
<evidence type="ECO:0000313" key="2">
    <source>
        <dbReference type="Proteomes" id="UP000020825"/>
    </source>
</evidence>
<sequence>MRLTVISPVTSQSYPMTCIGNHVVMCTGGTDAVVYLY</sequence>
<dbReference type="AlphaFoldDB" id="X8CIE9"/>
<gene>
    <name evidence="1" type="ORF">I550_4315</name>
</gene>